<accession>A0AAU7X9U7</accession>
<dbReference type="EMBL" id="CP158568">
    <property type="protein sequence ID" value="XBY43677.1"/>
    <property type="molecule type" value="Genomic_DNA"/>
</dbReference>
<dbReference type="RefSeq" id="WP_407048778.1">
    <property type="nucleotide sequence ID" value="NZ_CP158568.1"/>
</dbReference>
<dbReference type="AlphaFoldDB" id="A0AAU7X9U7"/>
<gene>
    <name evidence="2" type="ORF">ABS361_16580</name>
</gene>
<feature type="compositionally biased region" description="Basic and acidic residues" evidence="1">
    <location>
        <begin position="69"/>
        <end position="78"/>
    </location>
</feature>
<evidence type="ECO:0000256" key="1">
    <source>
        <dbReference type="SAM" id="MobiDB-lite"/>
    </source>
</evidence>
<sequence>MTRDRREDMPKDGADRQPSPGPFRDAAADQPRAPAALDRTPSAASDARAAEGQKPYTTEHENYTTGALKRPDHPDHRAAARVGTPVDPAATTGSEPPPADPATDGSEEKAP</sequence>
<feature type="region of interest" description="Disordered" evidence="1">
    <location>
        <begin position="1"/>
        <end position="111"/>
    </location>
</feature>
<proteinExistence type="predicted"/>
<feature type="compositionally biased region" description="Low complexity" evidence="1">
    <location>
        <begin position="22"/>
        <end position="39"/>
    </location>
</feature>
<reference evidence="2" key="1">
    <citation type="submission" date="2024-06" db="EMBL/GenBank/DDBJ databases">
        <title>Methylostella associata gen. nov., sp. nov., a novel Ancalomicrobiaceae-affiliated facultatively methylotrophic bacteria that feed on methanotrophs of the genus Methylococcus.</title>
        <authorList>
            <person name="Saltykova V."/>
            <person name="Danilova O.V."/>
            <person name="Oshkin I.Y."/>
            <person name="Belova S.E."/>
            <person name="Pimenov N.V."/>
            <person name="Dedysh S.N."/>
        </authorList>
    </citation>
    <scope>NUCLEOTIDE SEQUENCE</scope>
    <source>
        <strain evidence="2">S20</strain>
    </source>
</reference>
<dbReference type="KEGG" id="mflg:ABS361_16580"/>
<name>A0AAU7X9U7_9HYPH</name>
<protein>
    <submittedName>
        <fullName evidence="2">Uncharacterized protein</fullName>
    </submittedName>
</protein>
<evidence type="ECO:0000313" key="2">
    <source>
        <dbReference type="EMBL" id="XBY43677.1"/>
    </source>
</evidence>
<feature type="compositionally biased region" description="Basic and acidic residues" evidence="1">
    <location>
        <begin position="1"/>
        <end position="15"/>
    </location>
</feature>
<organism evidence="2">
    <name type="scientific">Methyloraptor flagellatus</name>
    <dbReference type="NCBI Taxonomy" id="3162530"/>
    <lineage>
        <taxon>Bacteria</taxon>
        <taxon>Pseudomonadati</taxon>
        <taxon>Pseudomonadota</taxon>
        <taxon>Alphaproteobacteria</taxon>
        <taxon>Hyphomicrobiales</taxon>
        <taxon>Ancalomicrobiaceae</taxon>
        <taxon>Methyloraptor</taxon>
    </lineage>
</organism>